<feature type="compositionally biased region" description="Low complexity" evidence="1">
    <location>
        <begin position="169"/>
        <end position="214"/>
    </location>
</feature>
<name>A0AAV9WWP6_9PEZI</name>
<feature type="signal peptide" evidence="2">
    <location>
        <begin position="1"/>
        <end position="21"/>
    </location>
</feature>
<protein>
    <recommendedName>
        <fullName evidence="5">GPI anchored serine-threonine rich protein</fullName>
    </recommendedName>
</protein>
<dbReference type="Proteomes" id="UP001365542">
    <property type="component" value="Unassembled WGS sequence"/>
</dbReference>
<comment type="caution">
    <text evidence="3">The sequence shown here is derived from an EMBL/GenBank/DDBJ whole genome shotgun (WGS) entry which is preliminary data.</text>
</comment>
<keyword evidence="4" id="KW-1185">Reference proteome</keyword>
<dbReference type="AlphaFoldDB" id="A0AAV9WWP6"/>
<reference evidence="3 4" key="1">
    <citation type="submission" date="2019-10" db="EMBL/GenBank/DDBJ databases">
        <authorList>
            <person name="Palmer J.M."/>
        </authorList>
    </citation>
    <scope>NUCLEOTIDE SEQUENCE [LARGE SCALE GENOMIC DNA]</scope>
    <source>
        <strain evidence="3 4">TWF694</strain>
    </source>
</reference>
<dbReference type="EMBL" id="JAVHJO010000015">
    <property type="protein sequence ID" value="KAK6527456.1"/>
    <property type="molecule type" value="Genomic_DNA"/>
</dbReference>
<proteinExistence type="predicted"/>
<feature type="chain" id="PRO_5043956616" description="GPI anchored serine-threonine rich protein" evidence="2">
    <location>
        <begin position="22"/>
        <end position="234"/>
    </location>
</feature>
<evidence type="ECO:0000313" key="4">
    <source>
        <dbReference type="Proteomes" id="UP001365542"/>
    </source>
</evidence>
<keyword evidence="2" id="KW-0732">Signal</keyword>
<organism evidence="3 4">
    <name type="scientific">Orbilia ellipsospora</name>
    <dbReference type="NCBI Taxonomy" id="2528407"/>
    <lineage>
        <taxon>Eukaryota</taxon>
        <taxon>Fungi</taxon>
        <taxon>Dikarya</taxon>
        <taxon>Ascomycota</taxon>
        <taxon>Pezizomycotina</taxon>
        <taxon>Orbiliomycetes</taxon>
        <taxon>Orbiliales</taxon>
        <taxon>Orbiliaceae</taxon>
        <taxon>Orbilia</taxon>
    </lineage>
</organism>
<evidence type="ECO:0000256" key="1">
    <source>
        <dbReference type="SAM" id="MobiDB-lite"/>
    </source>
</evidence>
<evidence type="ECO:0000256" key="2">
    <source>
        <dbReference type="SAM" id="SignalP"/>
    </source>
</evidence>
<accession>A0AAV9WWP6</accession>
<feature type="compositionally biased region" description="Low complexity" evidence="1">
    <location>
        <begin position="131"/>
        <end position="158"/>
    </location>
</feature>
<gene>
    <name evidence="3" type="ORF">TWF694_004445</name>
</gene>
<sequence>MPSSKYARLLLLCLFVELATASRAYGAIRNVAPMALMKRQDLCVDPVICEVTTDSCSSCPEGTYCDAGGCCEEGQTCAGYSPCADAGSLADPTETQICPTDAPLCTVSAGIPVCSGSIDDWLTISRALGNTPTTSTPRATTSSRYVPPTTTPQVATTTSFQVITPPAFTSNSPTMESTESESSTTRSTSRAGSSTSSPSTAATGSGSETPSGSGKTQMSLGVVLGFTLITAILL</sequence>
<evidence type="ECO:0008006" key="5">
    <source>
        <dbReference type="Google" id="ProtNLM"/>
    </source>
</evidence>
<evidence type="ECO:0000313" key="3">
    <source>
        <dbReference type="EMBL" id="KAK6527456.1"/>
    </source>
</evidence>
<feature type="region of interest" description="Disordered" evidence="1">
    <location>
        <begin position="128"/>
        <end position="217"/>
    </location>
</feature>